<keyword evidence="2" id="KW-0472">Membrane</keyword>
<organism evidence="3 4">
    <name type="scientific">Actinoplanes palleronii</name>
    <dbReference type="NCBI Taxonomy" id="113570"/>
    <lineage>
        <taxon>Bacteria</taxon>
        <taxon>Bacillati</taxon>
        <taxon>Actinomycetota</taxon>
        <taxon>Actinomycetes</taxon>
        <taxon>Micromonosporales</taxon>
        <taxon>Micromonosporaceae</taxon>
        <taxon>Actinoplanes</taxon>
    </lineage>
</organism>
<reference evidence="3 4" key="1">
    <citation type="submission" date="2021-01" db="EMBL/GenBank/DDBJ databases">
        <title>Whole genome shotgun sequence of Actinoplanes palleronii NBRC 14916.</title>
        <authorList>
            <person name="Komaki H."/>
            <person name="Tamura T."/>
        </authorList>
    </citation>
    <scope>NUCLEOTIDE SEQUENCE [LARGE SCALE GENOMIC DNA]</scope>
    <source>
        <strain evidence="3 4">NBRC 14916</strain>
    </source>
</reference>
<feature type="compositionally biased region" description="Pro residues" evidence="1">
    <location>
        <begin position="111"/>
        <end position="123"/>
    </location>
</feature>
<dbReference type="EMBL" id="BOMS01000115">
    <property type="protein sequence ID" value="GIE70972.1"/>
    <property type="molecule type" value="Genomic_DNA"/>
</dbReference>
<keyword evidence="2" id="KW-0812">Transmembrane</keyword>
<protein>
    <submittedName>
        <fullName evidence="3">Uncharacterized protein</fullName>
    </submittedName>
</protein>
<evidence type="ECO:0000256" key="2">
    <source>
        <dbReference type="SAM" id="Phobius"/>
    </source>
</evidence>
<evidence type="ECO:0000256" key="1">
    <source>
        <dbReference type="SAM" id="MobiDB-lite"/>
    </source>
</evidence>
<keyword evidence="4" id="KW-1185">Reference proteome</keyword>
<dbReference type="PRINTS" id="PR01217">
    <property type="entry name" value="PRICHEXTENSN"/>
</dbReference>
<evidence type="ECO:0000313" key="3">
    <source>
        <dbReference type="EMBL" id="GIE70972.1"/>
    </source>
</evidence>
<feature type="region of interest" description="Disordered" evidence="1">
    <location>
        <begin position="54"/>
        <end position="82"/>
    </location>
</feature>
<gene>
    <name evidence="3" type="ORF">Apa02nite_070800</name>
</gene>
<dbReference type="Proteomes" id="UP000624709">
    <property type="component" value="Unassembled WGS sequence"/>
</dbReference>
<feature type="region of interest" description="Disordered" evidence="1">
    <location>
        <begin position="97"/>
        <end position="164"/>
    </location>
</feature>
<name>A0ABQ4BJV2_9ACTN</name>
<accession>A0ABQ4BJV2</accession>
<comment type="caution">
    <text evidence="3">The sequence shown here is derived from an EMBL/GenBank/DDBJ whole genome shotgun (WGS) entry which is preliminary data.</text>
</comment>
<sequence>MRLSPKSAFIGVIAIGLPFAVVVGWALGTPVARTVAAQEAGGIGGSDALGGAPITADASTGGYASHPPRPNGPVTTTGPTPSPIVVISSRVITKTVTVPGSPLPVTTTTSAPPPVVIEPPVPTPTQITGPPEPIPTDSESAEPSFDPEPPVDDDEPRRSWRRFR</sequence>
<evidence type="ECO:0000313" key="4">
    <source>
        <dbReference type="Proteomes" id="UP000624709"/>
    </source>
</evidence>
<feature type="transmembrane region" description="Helical" evidence="2">
    <location>
        <begin position="7"/>
        <end position="28"/>
    </location>
</feature>
<keyword evidence="2" id="KW-1133">Transmembrane helix</keyword>
<proteinExistence type="predicted"/>